<comment type="caution">
    <text evidence="1">The sequence shown here is derived from an EMBL/GenBank/DDBJ whole genome shotgun (WGS) entry which is preliminary data.</text>
</comment>
<proteinExistence type="predicted"/>
<reference evidence="1 2" key="1">
    <citation type="journal article" date="2021" name="Hortic Res">
        <title>High-quality reference genome and annotation aids understanding of berry development for evergreen blueberry (Vaccinium darrowii).</title>
        <authorList>
            <person name="Yu J."/>
            <person name="Hulse-Kemp A.M."/>
            <person name="Babiker E."/>
            <person name="Staton M."/>
        </authorList>
    </citation>
    <scope>NUCLEOTIDE SEQUENCE [LARGE SCALE GENOMIC DNA]</scope>
    <source>
        <strain evidence="2">cv. NJ 8807/NJ 8810</strain>
        <tissue evidence="1">Young leaf</tissue>
    </source>
</reference>
<keyword evidence="2" id="KW-1185">Reference proteome</keyword>
<gene>
    <name evidence="1" type="ORF">Vadar_023941</name>
</gene>
<organism evidence="1 2">
    <name type="scientific">Vaccinium darrowii</name>
    <dbReference type="NCBI Taxonomy" id="229202"/>
    <lineage>
        <taxon>Eukaryota</taxon>
        <taxon>Viridiplantae</taxon>
        <taxon>Streptophyta</taxon>
        <taxon>Embryophyta</taxon>
        <taxon>Tracheophyta</taxon>
        <taxon>Spermatophyta</taxon>
        <taxon>Magnoliopsida</taxon>
        <taxon>eudicotyledons</taxon>
        <taxon>Gunneridae</taxon>
        <taxon>Pentapetalae</taxon>
        <taxon>asterids</taxon>
        <taxon>Ericales</taxon>
        <taxon>Ericaceae</taxon>
        <taxon>Vaccinioideae</taxon>
        <taxon>Vaccinieae</taxon>
        <taxon>Vaccinium</taxon>
    </lineage>
</organism>
<dbReference type="EMBL" id="CM037153">
    <property type="protein sequence ID" value="KAH7858443.1"/>
    <property type="molecule type" value="Genomic_DNA"/>
</dbReference>
<sequence>MCLKGRSLSAVIMERTSAACAMEWSIDLEKGLRSKKLGQSHGAILRIGQELENWDREPAINKAQYNIFGLIPGEDRLFANAILLRLTDAFSSGDKQTKLCVVKVFLSLLRKRKKRSGKHCGILFKCTPENRLELLRRVKTVFDSGDAELRALALVLFGCWNEMVKDNADIRYLILSSLVSGDVLQMEASLFAGSCFCELSDDFASVLLEILVNLVTSCETLSTVRFAGVRAFAKMGCSPSQASKAYKAGLKLVLDSSEEEFLVVMLISLSKLAVKSAPLISGQASFLLSYLTQEKPLHLQVTALKCLHYILVKGMGHFPASSDSITTLVSMLDESKFPPALQCGALQIFRKVLLYNLPTTHGFDILEFSMILTILENATLSSVMAKRLLAIRIMVDILSTLMGRKEKVLNGVDSTTLASWLVSFLIDQIGVLFKLVLDLHQLDSEMELKGQSLLGLLLLLVKKNPDLGAMVLDKICLLVEYIASNHNEAMGSSEPDFSGHEVKEVRRQKIPIECIASNDNQAVGTSEPDLSVHEIKEVRGQNSKVITSKLLLFIPKIVVSCLANLNDAGTVTTQVCDTAKNLVKLLRGCSLFDCFPYTIYMCILYGHINYCCMFKEIEENDNLDRKLSTSLEDYLGQRELLTVECSKNMIERKEYWCAYKVGKYAACQGNWVTAAFIFKHLATVVQSNSCDQWLKSLSDFAHSERNVQLLNLPDNIEILIEACNCLRLSEETMAAMVTSGPALCFQRWFLSLRSSFLESVADMLRLYHVPFIPDNLDNGQVEGTIIVEGLRFSQEVTSVLLQISSRLNVLARKFDLIATSFRGMDKRSLEIISAHALFCSLLAFSSGFSLVFPKFNNENILEKSEEYLHGVLIQDLVFRLQQVDCEASAKLGSLWSVYRKPKSSFLQSRSHMLNVSCEARCLLTVCSYAVTGVVALQNEANNADNDQILHQVTKYSLQLLLDIIRKSMFIPFQMPNYFFRVRPCISSELFALNSDTRSQEGISVSPGFHLSLDLCLQLKNIPPGLQLAKLYCILYCRLSFQVPYPEANKGQMKLDYRDWGTDDMIYLNDKLLRYVTEDTNTKSNGIAVLWIAKVLTGAFSPGMLVQSLLYRKIFIKISGPKHMIRPGSSGSGDKHRQDLCNISWGTNSGSQTHVVPQAPSTLHIVLGPKPAEDEEVSASGMRKESQHLVLNVILINGQFPGPTLDAVPNGNLIINVVEETIV</sequence>
<evidence type="ECO:0000313" key="2">
    <source>
        <dbReference type="Proteomes" id="UP000828048"/>
    </source>
</evidence>
<name>A0ACB7YYQ6_9ERIC</name>
<protein>
    <submittedName>
        <fullName evidence="1">Uncharacterized protein</fullName>
    </submittedName>
</protein>
<evidence type="ECO:0000313" key="1">
    <source>
        <dbReference type="EMBL" id="KAH7858443.1"/>
    </source>
</evidence>
<accession>A0ACB7YYQ6</accession>
<dbReference type="Proteomes" id="UP000828048">
    <property type="component" value="Chromosome 3"/>
</dbReference>